<reference evidence="3" key="1">
    <citation type="submission" date="2021-02" db="EMBL/GenBank/DDBJ databases">
        <authorList>
            <person name="Dougan E. K."/>
            <person name="Rhodes N."/>
            <person name="Thang M."/>
            <person name="Chan C."/>
        </authorList>
    </citation>
    <scope>NUCLEOTIDE SEQUENCE</scope>
</reference>
<feature type="transmembrane region" description="Helical" evidence="2">
    <location>
        <begin position="464"/>
        <end position="488"/>
    </location>
</feature>
<keyword evidence="2" id="KW-1133">Transmembrane helix</keyword>
<dbReference type="OrthoDB" id="417189at2759"/>
<organism evidence="3 4">
    <name type="scientific">Symbiodinium natans</name>
    <dbReference type="NCBI Taxonomy" id="878477"/>
    <lineage>
        <taxon>Eukaryota</taxon>
        <taxon>Sar</taxon>
        <taxon>Alveolata</taxon>
        <taxon>Dinophyceae</taxon>
        <taxon>Suessiales</taxon>
        <taxon>Symbiodiniaceae</taxon>
        <taxon>Symbiodinium</taxon>
    </lineage>
</organism>
<keyword evidence="4" id="KW-1185">Reference proteome</keyword>
<name>A0A812NLE4_9DINO</name>
<gene>
    <name evidence="3" type="primary">Rai14</name>
    <name evidence="3" type="ORF">SNAT2548_LOCUS15677</name>
</gene>
<feature type="region of interest" description="Disordered" evidence="1">
    <location>
        <begin position="518"/>
        <end position="549"/>
    </location>
</feature>
<dbReference type="Proteomes" id="UP000604046">
    <property type="component" value="Unassembled WGS sequence"/>
</dbReference>
<dbReference type="AlphaFoldDB" id="A0A812NLE4"/>
<sequence>MDGPAPQPVGKPVCFDVDELPKLEDEEFERDTSASNSEEAIIVAMLPDVLWLSDHIATMLPTRPEIIRAAPVWAVLRGFARPLRQQEGDFFELSRVTTRVQAFWSHSWHGSTCMKIATVFLLNNATAAAVVSTASAFSAFFLVGLGVLPQPSTQHCAWCISSGVLTYVLTMLFWHPPRLVFVDRLCISQSDPVLKAEGLFSLGAILKNSDRMLVLWDRSWTQRLWCVFELAAFLHSRAEGEKPHVTIRPTSLGFIMCALWLAIALGGLCFTLGLLMEVSFVPFALLIATGACGAIFFYIVHLVREFCRDVNVMSGQLANFRFAEANSDCCSRDHKEPGSGKPMICDRAVMQRCIGKWFGSIGAFEQRVHGEVRDLLFDQLSHHVFSYGRLVEASPVLFWVYLDRAAVELWVGWQFGHSLHSYGVFNILYGLTYWLALCPIFFRILFHLAWMLQAERSCRLADLFINLVLLLAGILPFSVLIFSQFFIFRPFGPILYSLISFIVAALTWHCLPTVPRREGPAGQSTGLRPNTRASPPQGSEVTRAHTTSL</sequence>
<evidence type="ECO:0000313" key="3">
    <source>
        <dbReference type="EMBL" id="CAE7297826.1"/>
    </source>
</evidence>
<keyword evidence="2" id="KW-0472">Membrane</keyword>
<accession>A0A812NLE4</accession>
<comment type="caution">
    <text evidence="3">The sequence shown here is derived from an EMBL/GenBank/DDBJ whole genome shotgun (WGS) entry which is preliminary data.</text>
</comment>
<feature type="compositionally biased region" description="Polar residues" evidence="1">
    <location>
        <begin position="522"/>
        <end position="549"/>
    </location>
</feature>
<protein>
    <submittedName>
        <fullName evidence="3">Rai14 protein</fullName>
    </submittedName>
</protein>
<feature type="transmembrane region" description="Helical" evidence="2">
    <location>
        <begin position="121"/>
        <end position="143"/>
    </location>
</feature>
<feature type="transmembrane region" description="Helical" evidence="2">
    <location>
        <begin position="252"/>
        <end position="274"/>
    </location>
</feature>
<proteinExistence type="predicted"/>
<evidence type="ECO:0000313" key="4">
    <source>
        <dbReference type="Proteomes" id="UP000604046"/>
    </source>
</evidence>
<evidence type="ECO:0000256" key="2">
    <source>
        <dbReference type="SAM" id="Phobius"/>
    </source>
</evidence>
<keyword evidence="2" id="KW-0812">Transmembrane</keyword>
<feature type="transmembrane region" description="Helical" evidence="2">
    <location>
        <begin position="155"/>
        <end position="174"/>
    </location>
</feature>
<feature type="transmembrane region" description="Helical" evidence="2">
    <location>
        <begin position="433"/>
        <end position="452"/>
    </location>
</feature>
<dbReference type="EMBL" id="CAJNDS010002046">
    <property type="protein sequence ID" value="CAE7297826.1"/>
    <property type="molecule type" value="Genomic_DNA"/>
</dbReference>
<feature type="transmembrane region" description="Helical" evidence="2">
    <location>
        <begin position="494"/>
        <end position="511"/>
    </location>
</feature>
<feature type="transmembrane region" description="Helical" evidence="2">
    <location>
        <begin position="280"/>
        <end position="303"/>
    </location>
</feature>
<evidence type="ECO:0000256" key="1">
    <source>
        <dbReference type="SAM" id="MobiDB-lite"/>
    </source>
</evidence>